<dbReference type="Proteomes" id="UP000559010">
    <property type="component" value="Unassembled WGS sequence"/>
</dbReference>
<dbReference type="CDD" id="cd00082">
    <property type="entry name" value="HisKA"/>
    <property type="match status" value="1"/>
</dbReference>
<dbReference type="InterPro" id="IPR004358">
    <property type="entry name" value="Sig_transdc_His_kin-like_C"/>
</dbReference>
<feature type="transmembrane region" description="Helical" evidence="10">
    <location>
        <begin position="270"/>
        <end position="291"/>
    </location>
</feature>
<evidence type="ECO:0000256" key="10">
    <source>
        <dbReference type="SAM" id="Phobius"/>
    </source>
</evidence>
<evidence type="ECO:0000313" key="14">
    <source>
        <dbReference type="Proteomes" id="UP000559010"/>
    </source>
</evidence>
<dbReference type="InterPro" id="IPR005467">
    <property type="entry name" value="His_kinase_dom"/>
</dbReference>
<dbReference type="Gene3D" id="3.30.565.10">
    <property type="entry name" value="Histidine kinase-like ATPase, C-terminal domain"/>
    <property type="match status" value="1"/>
</dbReference>
<dbReference type="PANTHER" id="PTHR42878">
    <property type="entry name" value="TWO-COMPONENT HISTIDINE KINASE"/>
    <property type="match status" value="1"/>
</dbReference>
<dbReference type="SMART" id="SM00387">
    <property type="entry name" value="HATPase_c"/>
    <property type="match status" value="1"/>
</dbReference>
<evidence type="ECO:0000256" key="7">
    <source>
        <dbReference type="ARBA" id="ARBA00022840"/>
    </source>
</evidence>
<evidence type="ECO:0000256" key="1">
    <source>
        <dbReference type="ARBA" id="ARBA00000085"/>
    </source>
</evidence>
<dbReference type="PANTHER" id="PTHR42878:SF7">
    <property type="entry name" value="SENSOR HISTIDINE KINASE GLRK"/>
    <property type="match status" value="1"/>
</dbReference>
<keyword evidence="11" id="KW-0732">Signal</keyword>
<dbReference type="InterPro" id="IPR003594">
    <property type="entry name" value="HATPase_dom"/>
</dbReference>
<proteinExistence type="predicted"/>
<evidence type="ECO:0000313" key="13">
    <source>
        <dbReference type="EMBL" id="NMM48420.1"/>
    </source>
</evidence>
<feature type="chain" id="PRO_5032797054" description="histidine kinase" evidence="11">
    <location>
        <begin position="23"/>
        <end position="680"/>
    </location>
</feature>
<dbReference type="Gene3D" id="1.10.287.130">
    <property type="match status" value="1"/>
</dbReference>
<dbReference type="Pfam" id="PF00512">
    <property type="entry name" value="HisKA"/>
    <property type="match status" value="1"/>
</dbReference>
<dbReference type="SMART" id="SM00388">
    <property type="entry name" value="HisKA"/>
    <property type="match status" value="1"/>
</dbReference>
<feature type="coiled-coil region" evidence="9">
    <location>
        <begin position="413"/>
        <end position="451"/>
    </location>
</feature>
<dbReference type="RefSeq" id="WP_169680142.1">
    <property type="nucleotide sequence ID" value="NZ_JABBNU010000004.1"/>
</dbReference>
<evidence type="ECO:0000259" key="12">
    <source>
        <dbReference type="PROSITE" id="PS50109"/>
    </source>
</evidence>
<dbReference type="AlphaFoldDB" id="A0A848J1L1"/>
<dbReference type="EC" id="2.7.13.3" evidence="2"/>
<keyword evidence="14" id="KW-1185">Reference proteome</keyword>
<sequence length="680" mass="78098">MGSHFRLAISLFLILQTLLGFAVETDSTTITINGNENDIIELSGKWYLIKNLDNKSIINLQHGPLNKSPYEYGEYQKKIFLDSDEHKTTAILFPIIRSAYQLKINNEFITEHGVFSFDKDEYKPGAKIVPYEITLKPGLNTISILYANYDHVNGGIIAPPLLGNISQLEGLLVQNDLVLTAIYSSIILLGIFFMVFFISWKKDLEIFYFSLFAILWAIRCLATSEKKITYLSNNIDWDLLMRIDYFAFFGSTLFGLLFFNSLFKNYSKPLFAKVAIIGNTSMMALTIFFPVKVFTEATTIIHFVLSPLIGYVIYLAYQSYKNNDDISKIGLVAAISAMAIFFLEWLLYFQFFAIPEFTIDFGYLLIFILNASTLSRRFGKRFTILEKLQKETYDQNKKIEEQHKKIIDSHNTIVQQRDELEKKHNEIKAININLEETVQLRTRELKKVNNELDTFLYRASHDLRRPLTSIQGLCNISMANQDIQEIHQLVEMIKQTTGTMDDMLKKLISISEIFNYNGNKDLIQLNTIQQEILTMFKCRLETNKIQLNFNTDCDQILINKRMLFLIIYQLIDNSINYHKKGVEREQKVINVNFEKSNKELVVSVFDNGTGIEKGQLNKVCGMFYKGTDQSSGNGLGLYLCQSAANKIGGELSIISQEQNYTEVILSIPLSEVELELISQN</sequence>
<dbReference type="GO" id="GO:0000155">
    <property type="term" value="F:phosphorelay sensor kinase activity"/>
    <property type="evidence" value="ECO:0007669"/>
    <property type="project" value="InterPro"/>
</dbReference>
<evidence type="ECO:0000256" key="5">
    <source>
        <dbReference type="ARBA" id="ARBA00022741"/>
    </source>
</evidence>
<keyword evidence="9" id="KW-0175">Coiled coil</keyword>
<protein>
    <recommendedName>
        <fullName evidence="2">histidine kinase</fullName>
        <ecNumber evidence="2">2.7.13.3</ecNumber>
    </recommendedName>
</protein>
<dbReference type="Pfam" id="PF07695">
    <property type="entry name" value="7TMR-DISM_7TM"/>
    <property type="match status" value="1"/>
</dbReference>
<evidence type="ECO:0000256" key="6">
    <source>
        <dbReference type="ARBA" id="ARBA00022777"/>
    </source>
</evidence>
<keyword evidence="10" id="KW-1133">Transmembrane helix</keyword>
<dbReference type="InterPro" id="IPR011623">
    <property type="entry name" value="7TMR_DISM_rcpt_extracell_dom1"/>
</dbReference>
<keyword evidence="3" id="KW-0597">Phosphoprotein</keyword>
<keyword evidence="5" id="KW-0547">Nucleotide-binding</keyword>
<feature type="transmembrane region" description="Helical" evidence="10">
    <location>
        <begin position="361"/>
        <end position="379"/>
    </location>
</feature>
<comment type="catalytic activity">
    <reaction evidence="1">
        <text>ATP + protein L-histidine = ADP + protein N-phospho-L-histidine.</text>
        <dbReference type="EC" id="2.7.13.3"/>
    </reaction>
</comment>
<dbReference type="InterPro" id="IPR003661">
    <property type="entry name" value="HisK_dim/P_dom"/>
</dbReference>
<organism evidence="13 14">
    <name type="scientific">Marinigracilibium pacificum</name>
    <dbReference type="NCBI Taxonomy" id="2729599"/>
    <lineage>
        <taxon>Bacteria</taxon>
        <taxon>Pseudomonadati</taxon>
        <taxon>Bacteroidota</taxon>
        <taxon>Cytophagia</taxon>
        <taxon>Cytophagales</taxon>
        <taxon>Flammeovirgaceae</taxon>
        <taxon>Marinigracilibium</taxon>
    </lineage>
</organism>
<evidence type="ECO:0000256" key="2">
    <source>
        <dbReference type="ARBA" id="ARBA00012438"/>
    </source>
</evidence>
<gene>
    <name evidence="13" type="ORF">HH304_08420</name>
</gene>
<evidence type="ECO:0000256" key="9">
    <source>
        <dbReference type="SAM" id="Coils"/>
    </source>
</evidence>
<dbReference type="InterPro" id="IPR050351">
    <property type="entry name" value="BphY/WalK/GraS-like"/>
</dbReference>
<feature type="transmembrane region" description="Helical" evidence="10">
    <location>
        <begin position="329"/>
        <end position="349"/>
    </location>
</feature>
<dbReference type="GO" id="GO:0000156">
    <property type="term" value="F:phosphorelay response regulator activity"/>
    <property type="evidence" value="ECO:0007669"/>
    <property type="project" value="TreeGrafter"/>
</dbReference>
<dbReference type="InterPro" id="IPR036890">
    <property type="entry name" value="HATPase_C_sf"/>
</dbReference>
<feature type="transmembrane region" description="Helical" evidence="10">
    <location>
        <begin position="297"/>
        <end position="317"/>
    </location>
</feature>
<dbReference type="EMBL" id="JABBNU010000004">
    <property type="protein sequence ID" value="NMM48420.1"/>
    <property type="molecule type" value="Genomic_DNA"/>
</dbReference>
<dbReference type="SUPFAM" id="SSF55874">
    <property type="entry name" value="ATPase domain of HSP90 chaperone/DNA topoisomerase II/histidine kinase"/>
    <property type="match status" value="1"/>
</dbReference>
<keyword evidence="8" id="KW-0902">Two-component regulatory system</keyword>
<feature type="transmembrane region" description="Helical" evidence="10">
    <location>
        <begin position="206"/>
        <end position="225"/>
    </location>
</feature>
<accession>A0A848J1L1</accession>
<dbReference type="InterPro" id="IPR036097">
    <property type="entry name" value="HisK_dim/P_sf"/>
</dbReference>
<keyword evidence="10" id="KW-0812">Transmembrane</keyword>
<keyword evidence="6" id="KW-0418">Kinase</keyword>
<reference evidence="13 14" key="1">
    <citation type="submission" date="2020-04" db="EMBL/GenBank/DDBJ databases">
        <title>Flammeovirgaceae bacterium KN852 isolated from deep sea.</title>
        <authorList>
            <person name="Zhang D.-C."/>
        </authorList>
    </citation>
    <scope>NUCLEOTIDE SEQUENCE [LARGE SCALE GENOMIC DNA]</scope>
    <source>
        <strain evidence="13 14">KN852</strain>
    </source>
</reference>
<keyword evidence="7" id="KW-0067">ATP-binding</keyword>
<keyword evidence="10" id="KW-0472">Membrane</keyword>
<feature type="domain" description="Histidine kinase" evidence="12">
    <location>
        <begin position="458"/>
        <end position="671"/>
    </location>
</feature>
<evidence type="ECO:0000256" key="8">
    <source>
        <dbReference type="ARBA" id="ARBA00023012"/>
    </source>
</evidence>
<name>A0A848J1L1_9BACT</name>
<feature type="transmembrane region" description="Helical" evidence="10">
    <location>
        <begin position="245"/>
        <end position="263"/>
    </location>
</feature>
<feature type="signal peptide" evidence="11">
    <location>
        <begin position="1"/>
        <end position="22"/>
    </location>
</feature>
<evidence type="ECO:0000256" key="4">
    <source>
        <dbReference type="ARBA" id="ARBA00022679"/>
    </source>
</evidence>
<evidence type="ECO:0000256" key="3">
    <source>
        <dbReference type="ARBA" id="ARBA00022553"/>
    </source>
</evidence>
<dbReference type="SUPFAM" id="SSF47384">
    <property type="entry name" value="Homodimeric domain of signal transducing histidine kinase"/>
    <property type="match status" value="1"/>
</dbReference>
<comment type="caution">
    <text evidence="13">The sequence shown here is derived from an EMBL/GenBank/DDBJ whole genome shotgun (WGS) entry which is preliminary data.</text>
</comment>
<dbReference type="PROSITE" id="PS50109">
    <property type="entry name" value="HIS_KIN"/>
    <property type="match status" value="1"/>
</dbReference>
<keyword evidence="4" id="KW-0808">Transferase</keyword>
<dbReference type="GO" id="GO:0007234">
    <property type="term" value="P:osmosensory signaling via phosphorelay pathway"/>
    <property type="evidence" value="ECO:0007669"/>
    <property type="project" value="TreeGrafter"/>
</dbReference>
<dbReference type="GO" id="GO:0005524">
    <property type="term" value="F:ATP binding"/>
    <property type="evidence" value="ECO:0007669"/>
    <property type="project" value="UniProtKB-KW"/>
</dbReference>
<dbReference type="PRINTS" id="PR00344">
    <property type="entry name" value="BCTRLSENSOR"/>
</dbReference>
<dbReference type="Pfam" id="PF02518">
    <property type="entry name" value="HATPase_c"/>
    <property type="match status" value="1"/>
</dbReference>
<dbReference type="GO" id="GO:0030295">
    <property type="term" value="F:protein kinase activator activity"/>
    <property type="evidence" value="ECO:0007669"/>
    <property type="project" value="TreeGrafter"/>
</dbReference>
<evidence type="ECO:0000256" key="11">
    <source>
        <dbReference type="SAM" id="SignalP"/>
    </source>
</evidence>
<feature type="transmembrane region" description="Helical" evidence="10">
    <location>
        <begin position="177"/>
        <end position="199"/>
    </location>
</feature>